<gene>
    <name evidence="7" type="ORF">GJJ64_16480</name>
</gene>
<dbReference type="GO" id="GO:0016740">
    <property type="term" value="F:transferase activity"/>
    <property type="evidence" value="ECO:0007669"/>
    <property type="project" value="UniProtKB-KW"/>
</dbReference>
<dbReference type="PANTHER" id="PTHR42693:SF53">
    <property type="entry name" value="ENDO-4-O-SULFATASE"/>
    <property type="match status" value="1"/>
</dbReference>
<dbReference type="PANTHER" id="PTHR42693">
    <property type="entry name" value="ARYLSULFATASE FAMILY MEMBER"/>
    <property type="match status" value="1"/>
</dbReference>
<keyword evidence="8" id="KW-1185">Reference proteome</keyword>
<accession>A0A7K0FS20</accession>
<evidence type="ECO:0000313" key="8">
    <source>
        <dbReference type="Proteomes" id="UP000462931"/>
    </source>
</evidence>
<comment type="caution">
    <text evidence="7">The sequence shown here is derived from an EMBL/GenBank/DDBJ whole genome shotgun (WGS) entry which is preliminary data.</text>
</comment>
<dbReference type="CDD" id="cd16027">
    <property type="entry name" value="SGSH"/>
    <property type="match status" value="1"/>
</dbReference>
<dbReference type="Pfam" id="PF00884">
    <property type="entry name" value="Sulfatase"/>
    <property type="match status" value="1"/>
</dbReference>
<dbReference type="PROSITE" id="PS00523">
    <property type="entry name" value="SULFATASE_1"/>
    <property type="match status" value="1"/>
</dbReference>
<dbReference type="EMBL" id="WKJI01000008">
    <property type="protein sequence ID" value="MRX48794.1"/>
    <property type="molecule type" value="Genomic_DNA"/>
</dbReference>
<dbReference type="AlphaFoldDB" id="A0A7K0FS20"/>
<dbReference type="SUPFAM" id="SSF53649">
    <property type="entry name" value="Alkaline phosphatase-like"/>
    <property type="match status" value="1"/>
</dbReference>
<dbReference type="Proteomes" id="UP000462931">
    <property type="component" value="Unassembled WGS sequence"/>
</dbReference>
<proteinExistence type="inferred from homology"/>
<evidence type="ECO:0000256" key="4">
    <source>
        <dbReference type="ARBA" id="ARBA00022837"/>
    </source>
</evidence>
<dbReference type="InterPro" id="IPR024607">
    <property type="entry name" value="Sulfatase_CS"/>
</dbReference>
<reference evidence="7 8" key="1">
    <citation type="submission" date="2019-11" db="EMBL/GenBank/DDBJ databases">
        <authorList>
            <person name="Cheng Q."/>
            <person name="Yang Z."/>
        </authorList>
    </citation>
    <scope>NUCLEOTIDE SEQUENCE [LARGE SCALE GENOMIC DNA]</scope>
    <source>
        <strain evidence="7 8">HX-22-1</strain>
    </source>
</reference>
<evidence type="ECO:0000313" key="7">
    <source>
        <dbReference type="EMBL" id="MRX48794.1"/>
    </source>
</evidence>
<feature type="domain" description="Sulfatase N-terminal" evidence="6">
    <location>
        <begin position="37"/>
        <end position="346"/>
    </location>
</feature>
<keyword evidence="3 7" id="KW-0378">Hydrolase</keyword>
<dbReference type="GO" id="GO:0046872">
    <property type="term" value="F:metal ion binding"/>
    <property type="evidence" value="ECO:0007669"/>
    <property type="project" value="UniProtKB-KW"/>
</dbReference>
<keyword evidence="7" id="KW-0808">Transferase</keyword>
<dbReference type="RefSeq" id="WP_154288855.1">
    <property type="nucleotide sequence ID" value="NZ_WKJI01000008.1"/>
</dbReference>
<keyword evidence="5" id="KW-0732">Signal</keyword>
<evidence type="ECO:0000256" key="3">
    <source>
        <dbReference type="ARBA" id="ARBA00022801"/>
    </source>
</evidence>
<keyword evidence="2" id="KW-0479">Metal-binding</keyword>
<feature type="signal peptide" evidence="5">
    <location>
        <begin position="1"/>
        <end position="32"/>
    </location>
</feature>
<dbReference type="InterPro" id="IPR000917">
    <property type="entry name" value="Sulfatase_N"/>
</dbReference>
<comment type="similarity">
    <text evidence="1">Belongs to the sulfatase family.</text>
</comment>
<evidence type="ECO:0000259" key="6">
    <source>
        <dbReference type="Pfam" id="PF00884"/>
    </source>
</evidence>
<dbReference type="InterPro" id="IPR017850">
    <property type="entry name" value="Alkaline_phosphatase_core_sf"/>
</dbReference>
<dbReference type="InterPro" id="IPR050738">
    <property type="entry name" value="Sulfatase"/>
</dbReference>
<feature type="chain" id="PRO_5029704244" evidence="5">
    <location>
        <begin position="33"/>
        <end position="573"/>
    </location>
</feature>
<protein>
    <submittedName>
        <fullName evidence="7">Sulfatase-like hydrolase/transferase</fullName>
    </submittedName>
</protein>
<evidence type="ECO:0000256" key="2">
    <source>
        <dbReference type="ARBA" id="ARBA00022723"/>
    </source>
</evidence>
<dbReference type="Gene3D" id="3.40.720.10">
    <property type="entry name" value="Alkaline Phosphatase, subunit A"/>
    <property type="match status" value="1"/>
</dbReference>
<keyword evidence="4" id="KW-0106">Calcium</keyword>
<name>A0A7K0FS20_9SPHI</name>
<sequence>MIFNKFINTPAKKLSKLMAFMLCFGAPVSTYAQEEKPNIVWIMAEDINNHLGSYGEEIVHTPNIDWLAKNGVQYQNAFTVSGVCAPSRAAIVTGMYSTSIGTQHMRQAKSLTPYAGVPFYNAVPPAYVKAFTEYLRANNYFCTNSFKTDYQFGTPFTVWDSHTLTAGWWDREDKSQPFFSCFTYQTTHEINTWPDSTKLRFFKEFNVDLKRLEEDVKSRPVLEEKYIINPAKVKLPPYYPDDTIVRQDYARHLTNINRMDTQVGKLINRLKADGLLNNTIIFFMGDNGDGLPRSKRWMNDGGIHVPLIIYTPEKWKNKIKGQLSGINEELVSFVDLAPTVLSIADIPIPNHIQGQAFLGKQKSAQARTYIFAGRDRMDAKYDLQRAVRTKQFKYIKNYWPDTAYNQYLDFMYQAPIMKRIDSLYHSKSLNSVQSAWMEASKPAEELYDVIKDPFELQNLALQPAYQAVLDTMRTALYNWQKKYGDWLDTPEIIQAEKMWPGGKQPLTSLPEYEQKDGFISLKCKTEGASIAYKYDGDKYWKLYNKPFKSMKKDIEVKAVRYGYKESEIKQISF</sequence>
<dbReference type="GO" id="GO:0004065">
    <property type="term" value="F:arylsulfatase activity"/>
    <property type="evidence" value="ECO:0007669"/>
    <property type="project" value="TreeGrafter"/>
</dbReference>
<organism evidence="7 8">
    <name type="scientific">Pedobacter puniceum</name>
    <dbReference type="NCBI Taxonomy" id="2666136"/>
    <lineage>
        <taxon>Bacteria</taxon>
        <taxon>Pseudomonadati</taxon>
        <taxon>Bacteroidota</taxon>
        <taxon>Sphingobacteriia</taxon>
        <taxon>Sphingobacteriales</taxon>
        <taxon>Sphingobacteriaceae</taxon>
        <taxon>Pedobacter</taxon>
    </lineage>
</organism>
<evidence type="ECO:0000256" key="1">
    <source>
        <dbReference type="ARBA" id="ARBA00008779"/>
    </source>
</evidence>
<evidence type="ECO:0000256" key="5">
    <source>
        <dbReference type="SAM" id="SignalP"/>
    </source>
</evidence>